<reference evidence="5 6" key="1">
    <citation type="submission" date="2007-01" db="EMBL/GenBank/DDBJ databases">
        <authorList>
            <person name="Haygood M."/>
            <person name="Podell S."/>
            <person name="Anderson C."/>
            <person name="Hopkinson B."/>
            <person name="Roe K."/>
            <person name="Barbeau K."/>
            <person name="Gaasterland T."/>
            <person name="Ferriera S."/>
            <person name="Johnson J."/>
            <person name="Kravitz S."/>
            <person name="Beeson K."/>
            <person name="Sutton G."/>
            <person name="Rogers Y.-H."/>
            <person name="Friedman R."/>
            <person name="Frazier M."/>
            <person name="Venter J.C."/>
        </authorList>
    </citation>
    <scope>NUCLEOTIDE SEQUENCE [LARGE SCALE GENOMIC DNA]</scope>
    <source>
        <strain evidence="5 6">ATCC 23134</strain>
    </source>
</reference>
<protein>
    <submittedName>
        <fullName evidence="5">Serine/threonine protein kinases</fullName>
    </submittedName>
</protein>
<dbReference type="InterPro" id="IPR001932">
    <property type="entry name" value="PPM-type_phosphatase-like_dom"/>
</dbReference>
<evidence type="ECO:0000256" key="3">
    <source>
        <dbReference type="SAM" id="Phobius"/>
    </source>
</evidence>
<dbReference type="InterPro" id="IPR013783">
    <property type="entry name" value="Ig-like_fold"/>
</dbReference>
<dbReference type="Gene3D" id="2.60.40.10">
    <property type="entry name" value="Immunoglobulins"/>
    <property type="match status" value="1"/>
</dbReference>
<keyword evidence="2" id="KW-0175">Coiled coil</keyword>
<dbReference type="SUPFAM" id="SSF50998">
    <property type="entry name" value="Quinoprotein alcohol dehydrogenase-like"/>
    <property type="match status" value="1"/>
</dbReference>
<gene>
    <name evidence="5" type="ORF">M23134_05995</name>
</gene>
<keyword evidence="3" id="KW-1133">Transmembrane helix</keyword>
<feature type="coiled-coil region" evidence="2">
    <location>
        <begin position="791"/>
        <end position="828"/>
    </location>
</feature>
<dbReference type="GO" id="GO:0016791">
    <property type="term" value="F:phosphatase activity"/>
    <property type="evidence" value="ECO:0007669"/>
    <property type="project" value="TreeGrafter"/>
</dbReference>
<organism evidence="5 6">
    <name type="scientific">Microscilla marina ATCC 23134</name>
    <dbReference type="NCBI Taxonomy" id="313606"/>
    <lineage>
        <taxon>Bacteria</taxon>
        <taxon>Pseudomonadati</taxon>
        <taxon>Bacteroidota</taxon>
        <taxon>Cytophagia</taxon>
        <taxon>Cytophagales</taxon>
        <taxon>Microscillaceae</taxon>
        <taxon>Microscilla</taxon>
    </lineage>
</organism>
<dbReference type="InterPro" id="IPR052016">
    <property type="entry name" value="Bact_Sigma-Reg"/>
</dbReference>
<dbReference type="AlphaFoldDB" id="A1ZU09"/>
<keyword evidence="3" id="KW-0472">Membrane</keyword>
<dbReference type="EMBL" id="AAWS01000038">
    <property type="protein sequence ID" value="EAY26122.1"/>
    <property type="molecule type" value="Genomic_DNA"/>
</dbReference>
<keyword evidence="3" id="KW-0812">Transmembrane</keyword>
<dbReference type="InterPro" id="IPR011123">
    <property type="entry name" value="Y_Y_Y"/>
</dbReference>
<dbReference type="Gene3D" id="2.130.10.10">
    <property type="entry name" value="YVTN repeat-like/Quinoprotein amine dehydrogenase"/>
    <property type="match status" value="2"/>
</dbReference>
<dbReference type="eggNOG" id="COG3292">
    <property type="taxonomic scope" value="Bacteria"/>
</dbReference>
<keyword evidence="1" id="KW-0378">Hydrolase</keyword>
<dbReference type="SMART" id="SM00331">
    <property type="entry name" value="PP2C_SIG"/>
    <property type="match status" value="1"/>
</dbReference>
<accession>A1ZU09</accession>
<dbReference type="InterPro" id="IPR011047">
    <property type="entry name" value="Quinoprotein_ADH-like_sf"/>
</dbReference>
<dbReference type="SUPFAM" id="SSF63829">
    <property type="entry name" value="Calcium-dependent phosphotriesterase"/>
    <property type="match status" value="1"/>
</dbReference>
<keyword evidence="6" id="KW-1185">Reference proteome</keyword>
<dbReference type="Pfam" id="PF07495">
    <property type="entry name" value="Y_Y_Y"/>
    <property type="match status" value="1"/>
</dbReference>
<dbReference type="eggNOG" id="COG2771">
    <property type="taxonomic scope" value="Bacteria"/>
</dbReference>
<dbReference type="eggNOG" id="COG2208">
    <property type="taxonomic scope" value="Bacteria"/>
</dbReference>
<keyword evidence="5" id="KW-0418">Kinase</keyword>
<dbReference type="Gene3D" id="3.60.40.10">
    <property type="entry name" value="PPM-type phosphatase domain"/>
    <property type="match status" value="1"/>
</dbReference>
<feature type="domain" description="PPM-type phosphatase" evidence="4">
    <location>
        <begin position="859"/>
        <end position="1089"/>
    </location>
</feature>
<evidence type="ECO:0000259" key="4">
    <source>
        <dbReference type="SMART" id="SM00331"/>
    </source>
</evidence>
<keyword evidence="5" id="KW-0723">Serine/threonine-protein kinase</keyword>
<proteinExistence type="predicted"/>
<dbReference type="PANTHER" id="PTHR43156:SF9">
    <property type="entry name" value="HAMP DOMAIN-CONTAINING PROTEIN"/>
    <property type="match status" value="1"/>
</dbReference>
<evidence type="ECO:0000256" key="1">
    <source>
        <dbReference type="ARBA" id="ARBA00022801"/>
    </source>
</evidence>
<evidence type="ECO:0000313" key="5">
    <source>
        <dbReference type="EMBL" id="EAY26122.1"/>
    </source>
</evidence>
<dbReference type="InterPro" id="IPR015943">
    <property type="entry name" value="WD40/YVTN_repeat-like_dom_sf"/>
</dbReference>
<comment type="caution">
    <text evidence="5">The sequence shown here is derived from an EMBL/GenBank/DDBJ whole genome shotgun (WGS) entry which is preliminary data.</text>
</comment>
<feature type="transmembrane region" description="Helical" evidence="3">
    <location>
        <begin position="747"/>
        <end position="768"/>
    </location>
</feature>
<evidence type="ECO:0000313" key="6">
    <source>
        <dbReference type="Proteomes" id="UP000004095"/>
    </source>
</evidence>
<sequence>MLRTMKKALTYTWWLLFIAGFAQGQITPQKQGKLLLDNYPPKIYKGDRQVWAIAQDQRGVMYFGHDKGLVQYDGVNWRHSLMPKNTRVRSMGLTKDGTLYIGSAGDFGYLAPNSKGFLKFVSLLPTVPKNQRNFSDVWKTIIAQDKVYFVTLTQIFCYQNNQLYKIYKTSPKHFFHLSFGVYDQLWQPQSQQGIARLKADSLQVIKGTLKANRGHVYTMMPYPGNKILIVDALAEFWLYDLKSGQVAPFARHLSKIFSRDEVYSGTALPNGQFALGTRTKGLVIIDQQGQVVSIIDQSQGLIDNTVWEVYYQTGTQNLWVGTDKGLTRITIGLPWELYDASHGLEGSVEDVHHFKGKTYVATSVGAFLLDKGQFKQVKGLSSQTWDFFTYQVPNSTEQRLLVANSRGIYTLQDSVFKQVIPEQSAYSFCVDKNNPKRLYVGFLNGLGTWLYQNGRWETEKRRLKGVVDPPWQIMQSAQGKIWLATRYKGVGLLEHNQVTLFDSLAGLPPKMVNMLMYQNKLYYCAQDGIYTFDEASRRFKPDLTFDKLLNNPKTTQVECDTTQTYWIAQNARSKRWVPYYKTTKGYNPDSLILKPIYSKKINTIDIDPNGVYWISTNEGLVKYNARNTLNIQQQFKVLLRKVQIGQDSVLFAGNKITEPPTLLYTNNSLTFDYAALYFNSTDKNEYSYQLVGYDKHWAKWTSKTQKEYTNLDEGTYTFKIKARNLYGIESHVATYQFTILPPWHRTWWAYVLFAVLFALSLFGGVKLYTNRLHKQKVVLEHKVSLRTQEVVKQKEEIYEQNKELLQQSEELQQQSEEIMAQRDAIEESHKTLNERNYQITQSIKSAETIQAAILPFADRLQALIGEHFVIFRPRDVVSGDFYYIEQVGNVTIAAAIDCTGHGVPGAFMSLIGYALLNDIIYAQQKTNPAQILETLRQELRNALKQEQTGKQHGMDVAMVTIEPQNNTSIQVHFAGAKRPLWYTTPEDDKIQVIKGSNVSIGIDYVEGRAITSQQLLLEKGSILYLSSDGFADQNNQDRKKFGTRSLKTLLAQNKSLALPQQQSLLEQALDEFMQGTEQRDDILLIGIKL</sequence>
<dbReference type="PANTHER" id="PTHR43156">
    <property type="entry name" value="STAGE II SPORULATION PROTEIN E-RELATED"/>
    <property type="match status" value="1"/>
</dbReference>
<dbReference type="GO" id="GO:0004674">
    <property type="term" value="F:protein serine/threonine kinase activity"/>
    <property type="evidence" value="ECO:0007669"/>
    <property type="project" value="UniProtKB-KW"/>
</dbReference>
<dbReference type="Proteomes" id="UP000004095">
    <property type="component" value="Unassembled WGS sequence"/>
</dbReference>
<keyword evidence="5" id="KW-0808">Transferase</keyword>
<dbReference type="Pfam" id="PF07228">
    <property type="entry name" value="SpoIIE"/>
    <property type="match status" value="1"/>
</dbReference>
<name>A1ZU09_MICM2</name>
<dbReference type="InterPro" id="IPR036457">
    <property type="entry name" value="PPM-type-like_dom_sf"/>
</dbReference>
<evidence type="ECO:0000256" key="2">
    <source>
        <dbReference type="SAM" id="Coils"/>
    </source>
</evidence>